<reference evidence="1" key="1">
    <citation type="journal article" date="2021" name="New Phytol.">
        <title>Evolutionary innovations through gain and loss of genes in the ectomycorrhizal Boletales.</title>
        <authorList>
            <person name="Wu G."/>
            <person name="Miyauchi S."/>
            <person name="Morin E."/>
            <person name="Kuo A."/>
            <person name="Drula E."/>
            <person name="Varga T."/>
            <person name="Kohler A."/>
            <person name="Feng B."/>
            <person name="Cao Y."/>
            <person name="Lipzen A."/>
            <person name="Daum C."/>
            <person name="Hundley H."/>
            <person name="Pangilinan J."/>
            <person name="Johnson J."/>
            <person name="Barry K."/>
            <person name="LaButti K."/>
            <person name="Ng V."/>
            <person name="Ahrendt S."/>
            <person name="Min B."/>
            <person name="Choi I.G."/>
            <person name="Park H."/>
            <person name="Plett J.M."/>
            <person name="Magnuson J."/>
            <person name="Spatafora J.W."/>
            <person name="Nagy L.G."/>
            <person name="Henrissat B."/>
            <person name="Grigoriev I.V."/>
            <person name="Yang Z.L."/>
            <person name="Xu J."/>
            <person name="Martin F.M."/>
        </authorList>
    </citation>
    <scope>NUCLEOTIDE SEQUENCE</scope>
    <source>
        <strain evidence="1">ATCC 28755</strain>
    </source>
</reference>
<sequence length="184" mass="21149">SERLSKKWTSPIYGFYHPVPEIEYVGSRRCHTFQCASRRCSYKCRRFLDTCDANSTGNLRKHARICWGEDALKAAAGLTEVDDVRQNIVESLNETGSITMAFERKGKGKVTYSNRQHTRTETRAEIVRWVAESMRPFTIVKDRGFQSLMKTGRPDYYIPSPSTVARDVKTVFASTRRKISKLLQ</sequence>
<organism evidence="1 2">
    <name type="scientific">Hygrophoropsis aurantiaca</name>
    <dbReference type="NCBI Taxonomy" id="72124"/>
    <lineage>
        <taxon>Eukaryota</taxon>
        <taxon>Fungi</taxon>
        <taxon>Dikarya</taxon>
        <taxon>Basidiomycota</taxon>
        <taxon>Agaricomycotina</taxon>
        <taxon>Agaricomycetes</taxon>
        <taxon>Agaricomycetidae</taxon>
        <taxon>Boletales</taxon>
        <taxon>Coniophorineae</taxon>
        <taxon>Hygrophoropsidaceae</taxon>
        <taxon>Hygrophoropsis</taxon>
    </lineage>
</organism>
<keyword evidence="2" id="KW-1185">Reference proteome</keyword>
<accession>A0ACB7ZU51</accession>
<comment type="caution">
    <text evidence="1">The sequence shown here is derived from an EMBL/GenBank/DDBJ whole genome shotgun (WGS) entry which is preliminary data.</text>
</comment>
<protein>
    <submittedName>
        <fullName evidence="1">Uncharacterized protein</fullName>
    </submittedName>
</protein>
<name>A0ACB7ZU51_9AGAM</name>
<dbReference type="EMBL" id="MU268540">
    <property type="protein sequence ID" value="KAH7904263.1"/>
    <property type="molecule type" value="Genomic_DNA"/>
</dbReference>
<dbReference type="Proteomes" id="UP000790377">
    <property type="component" value="Unassembled WGS sequence"/>
</dbReference>
<feature type="non-terminal residue" evidence="1">
    <location>
        <position position="1"/>
    </location>
</feature>
<evidence type="ECO:0000313" key="1">
    <source>
        <dbReference type="EMBL" id="KAH7904263.1"/>
    </source>
</evidence>
<gene>
    <name evidence="1" type="ORF">BJ138DRAFT_967579</name>
</gene>
<evidence type="ECO:0000313" key="2">
    <source>
        <dbReference type="Proteomes" id="UP000790377"/>
    </source>
</evidence>
<feature type="non-terminal residue" evidence="1">
    <location>
        <position position="184"/>
    </location>
</feature>
<proteinExistence type="predicted"/>